<dbReference type="STRING" id="6669.E9HHB9"/>
<protein>
    <submittedName>
        <fullName evidence="1">Uncharacterized protein</fullName>
    </submittedName>
</protein>
<dbReference type="EMBL" id="GL732647">
    <property type="protein sequence ID" value="EFX68872.1"/>
    <property type="molecule type" value="Genomic_DNA"/>
</dbReference>
<evidence type="ECO:0000313" key="2">
    <source>
        <dbReference type="Proteomes" id="UP000000305"/>
    </source>
</evidence>
<accession>E9HHB9</accession>
<sequence>FIKRLPFLKQEITSIYTYILKFQNLSKTQSIEIITLLHKGGSRAKEGNWRPISLSCSDYKFLAKILTISPKNILPYIISEEQTGGIQNRDIT</sequence>
<evidence type="ECO:0000313" key="1">
    <source>
        <dbReference type="EMBL" id="EFX68872.1"/>
    </source>
</evidence>
<dbReference type="HOGENOM" id="CLU_2419297_0_0_1"/>
<dbReference type="Proteomes" id="UP000000305">
    <property type="component" value="Unassembled WGS sequence"/>
</dbReference>
<dbReference type="AlphaFoldDB" id="E9HHB9"/>
<dbReference type="OrthoDB" id="6377331at2759"/>
<feature type="non-terminal residue" evidence="1">
    <location>
        <position position="1"/>
    </location>
</feature>
<gene>
    <name evidence="1" type="ORF">DAPPUDRAFT_62837</name>
</gene>
<dbReference type="InParanoid" id="E9HHB9"/>
<organism evidence="1 2">
    <name type="scientific">Daphnia pulex</name>
    <name type="common">Water flea</name>
    <dbReference type="NCBI Taxonomy" id="6669"/>
    <lineage>
        <taxon>Eukaryota</taxon>
        <taxon>Metazoa</taxon>
        <taxon>Ecdysozoa</taxon>
        <taxon>Arthropoda</taxon>
        <taxon>Crustacea</taxon>
        <taxon>Branchiopoda</taxon>
        <taxon>Diplostraca</taxon>
        <taxon>Cladocera</taxon>
        <taxon>Anomopoda</taxon>
        <taxon>Daphniidae</taxon>
        <taxon>Daphnia</taxon>
    </lineage>
</organism>
<dbReference type="KEGG" id="dpx:DAPPUDRAFT_62837"/>
<keyword evidence="2" id="KW-1185">Reference proteome</keyword>
<name>E9HHB9_DAPPU</name>
<reference evidence="1 2" key="1">
    <citation type="journal article" date="2011" name="Science">
        <title>The ecoresponsive genome of Daphnia pulex.</title>
        <authorList>
            <person name="Colbourne J.K."/>
            <person name="Pfrender M.E."/>
            <person name="Gilbert D."/>
            <person name="Thomas W.K."/>
            <person name="Tucker A."/>
            <person name="Oakley T.H."/>
            <person name="Tokishita S."/>
            <person name="Aerts A."/>
            <person name="Arnold G.J."/>
            <person name="Basu M.K."/>
            <person name="Bauer D.J."/>
            <person name="Caceres C.E."/>
            <person name="Carmel L."/>
            <person name="Casola C."/>
            <person name="Choi J.H."/>
            <person name="Detter J.C."/>
            <person name="Dong Q."/>
            <person name="Dusheyko S."/>
            <person name="Eads B.D."/>
            <person name="Frohlich T."/>
            <person name="Geiler-Samerotte K.A."/>
            <person name="Gerlach D."/>
            <person name="Hatcher P."/>
            <person name="Jogdeo S."/>
            <person name="Krijgsveld J."/>
            <person name="Kriventseva E.V."/>
            <person name="Kultz D."/>
            <person name="Laforsch C."/>
            <person name="Lindquist E."/>
            <person name="Lopez J."/>
            <person name="Manak J.R."/>
            <person name="Muller J."/>
            <person name="Pangilinan J."/>
            <person name="Patwardhan R.P."/>
            <person name="Pitluck S."/>
            <person name="Pritham E.J."/>
            <person name="Rechtsteiner A."/>
            <person name="Rho M."/>
            <person name="Rogozin I.B."/>
            <person name="Sakarya O."/>
            <person name="Salamov A."/>
            <person name="Schaack S."/>
            <person name="Shapiro H."/>
            <person name="Shiga Y."/>
            <person name="Skalitzky C."/>
            <person name="Smith Z."/>
            <person name="Souvorov A."/>
            <person name="Sung W."/>
            <person name="Tang Z."/>
            <person name="Tsuchiya D."/>
            <person name="Tu H."/>
            <person name="Vos H."/>
            <person name="Wang M."/>
            <person name="Wolf Y.I."/>
            <person name="Yamagata H."/>
            <person name="Yamada T."/>
            <person name="Ye Y."/>
            <person name="Shaw J.R."/>
            <person name="Andrews J."/>
            <person name="Crease T.J."/>
            <person name="Tang H."/>
            <person name="Lucas S.M."/>
            <person name="Robertson H.M."/>
            <person name="Bork P."/>
            <person name="Koonin E.V."/>
            <person name="Zdobnov E.M."/>
            <person name="Grigoriev I.V."/>
            <person name="Lynch M."/>
            <person name="Boore J.L."/>
        </authorList>
    </citation>
    <scope>NUCLEOTIDE SEQUENCE [LARGE SCALE GENOMIC DNA]</scope>
</reference>
<proteinExistence type="predicted"/>